<reference evidence="7" key="1">
    <citation type="submission" date="2023-10" db="EMBL/GenBank/DDBJ databases">
        <title>Genome Sequence of the Bacteria from From Gut Wall in Crohn's Disease.</title>
        <authorList>
            <person name="Rodriguez-Palacios A."/>
        </authorList>
    </citation>
    <scope>NUCLEOTIDE SEQUENCE</scope>
    <source>
        <strain evidence="7">CavFT-hAR58</strain>
    </source>
</reference>
<evidence type="ECO:0000313" key="7">
    <source>
        <dbReference type="EMBL" id="MDU0261002.1"/>
    </source>
</evidence>
<evidence type="ECO:0000256" key="3">
    <source>
        <dbReference type="ARBA" id="ARBA00022630"/>
    </source>
</evidence>
<comment type="similarity">
    <text evidence="2">Belongs to the nitroreductase family.</text>
</comment>
<dbReference type="Gene3D" id="3.40.109.10">
    <property type="entry name" value="NADH Oxidase"/>
    <property type="match status" value="1"/>
</dbReference>
<feature type="domain" description="Nitroreductase" evidence="6">
    <location>
        <begin position="152"/>
        <end position="207"/>
    </location>
</feature>
<proteinExistence type="inferred from homology"/>
<accession>A0AAE4RYH5</accession>
<comment type="caution">
    <text evidence="7">The sequence shown here is derived from an EMBL/GenBank/DDBJ whole genome shotgun (WGS) entry which is preliminary data.</text>
</comment>
<dbReference type="EMBL" id="JAWDES010000005">
    <property type="protein sequence ID" value="MDU0261002.1"/>
    <property type="molecule type" value="Genomic_DNA"/>
</dbReference>
<evidence type="ECO:0000256" key="2">
    <source>
        <dbReference type="ARBA" id="ARBA00007118"/>
    </source>
</evidence>
<dbReference type="RefSeq" id="WP_237958644.1">
    <property type="nucleotide sequence ID" value="NZ_BAAFKU010000006.1"/>
</dbReference>
<evidence type="ECO:0000256" key="1">
    <source>
        <dbReference type="ARBA" id="ARBA00001917"/>
    </source>
</evidence>
<dbReference type="Proteomes" id="UP001181347">
    <property type="component" value="Unassembled WGS sequence"/>
</dbReference>
<keyword evidence="4" id="KW-0288">FMN</keyword>
<organism evidence="7 8">
    <name type="scientific">Alistipes finegoldii</name>
    <dbReference type="NCBI Taxonomy" id="214856"/>
    <lineage>
        <taxon>Bacteria</taxon>
        <taxon>Pseudomonadati</taxon>
        <taxon>Bacteroidota</taxon>
        <taxon>Bacteroidia</taxon>
        <taxon>Bacteroidales</taxon>
        <taxon>Rikenellaceae</taxon>
        <taxon>Alistipes</taxon>
    </lineage>
</organism>
<dbReference type="SUPFAM" id="SSF55469">
    <property type="entry name" value="FMN-dependent nitroreductase-like"/>
    <property type="match status" value="1"/>
</dbReference>
<dbReference type="PANTHER" id="PTHR43673">
    <property type="entry name" value="NAD(P)H NITROREDUCTASE YDGI-RELATED"/>
    <property type="match status" value="1"/>
</dbReference>
<dbReference type="Pfam" id="PF00881">
    <property type="entry name" value="Nitroreductase"/>
    <property type="match status" value="1"/>
</dbReference>
<name>A0AAE4RYH5_9BACT</name>
<comment type="cofactor">
    <cofactor evidence="1">
        <name>FMN</name>
        <dbReference type="ChEBI" id="CHEBI:58210"/>
    </cofactor>
</comment>
<evidence type="ECO:0000313" key="8">
    <source>
        <dbReference type="Proteomes" id="UP001181347"/>
    </source>
</evidence>
<dbReference type="PANTHER" id="PTHR43673:SF2">
    <property type="entry name" value="NITROREDUCTASE"/>
    <property type="match status" value="1"/>
</dbReference>
<dbReference type="AlphaFoldDB" id="A0AAE4RYH5"/>
<evidence type="ECO:0000256" key="5">
    <source>
        <dbReference type="ARBA" id="ARBA00023002"/>
    </source>
</evidence>
<evidence type="ECO:0000256" key="4">
    <source>
        <dbReference type="ARBA" id="ARBA00022643"/>
    </source>
</evidence>
<evidence type="ECO:0000259" key="6">
    <source>
        <dbReference type="Pfam" id="PF00881"/>
    </source>
</evidence>
<gene>
    <name evidence="7" type="ORF">RVH17_12970</name>
</gene>
<dbReference type="InterPro" id="IPR029479">
    <property type="entry name" value="Nitroreductase"/>
</dbReference>
<dbReference type="CDD" id="cd02062">
    <property type="entry name" value="Nitro_FMN_reductase"/>
    <property type="match status" value="1"/>
</dbReference>
<keyword evidence="5" id="KW-0560">Oxidoreductase</keyword>
<dbReference type="InterPro" id="IPR000415">
    <property type="entry name" value="Nitroreductase-like"/>
</dbReference>
<sequence>MKKIIIQFVDSAKLLYCFFADFHFYIKHSLINPVITQDKSNAQIMLVMHALEKGMSFPSARIFGGEKAVRLIRLLDKHIEQYGLNKVCIVAINILAEYLKSPYATRDEESRNRICDFLGKNKKSISSSRIGGTKKVSEPSCFDKKIIEEFYASRVSVREYSDDPVTDDEIREACRIASYTPSACNRQASRIHVFRDKNVIRKLLDNQLGTQGWCDNASVLICVTVNCNYFGGNYERYQALIDGGLYAMNFVMGLHLNHIASCFKMFIRTPRREKEFKKIAKIPQCEMPVVLILGGHYKSGIVTSPKSERFTFDELACVDNC</sequence>
<keyword evidence="3" id="KW-0285">Flavoprotein</keyword>
<dbReference type="GO" id="GO:0016491">
    <property type="term" value="F:oxidoreductase activity"/>
    <property type="evidence" value="ECO:0007669"/>
    <property type="project" value="UniProtKB-KW"/>
</dbReference>
<protein>
    <submittedName>
        <fullName evidence="7">Nitroreductase family protein</fullName>
    </submittedName>
</protein>